<dbReference type="InterPro" id="IPR036397">
    <property type="entry name" value="RNaseH_sf"/>
</dbReference>
<dbReference type="PANTHER" id="PTHR47266">
    <property type="entry name" value="ENDONUCLEASE-RELATED"/>
    <property type="match status" value="1"/>
</dbReference>
<comment type="caution">
    <text evidence="2">The sequence shown here is derived from an EMBL/GenBank/DDBJ whole genome shotgun (WGS) entry which is preliminary data.</text>
</comment>
<gene>
    <name evidence="2" type="ORF">Tco_1004625</name>
</gene>
<evidence type="ECO:0000259" key="1">
    <source>
        <dbReference type="PROSITE" id="PS50994"/>
    </source>
</evidence>
<dbReference type="InterPro" id="IPR001584">
    <property type="entry name" value="Integrase_cat-core"/>
</dbReference>
<dbReference type="EMBL" id="BQNB010017257">
    <property type="protein sequence ID" value="GJT61092.1"/>
    <property type="molecule type" value="Genomic_DNA"/>
</dbReference>
<proteinExistence type="predicted"/>
<reference evidence="2" key="1">
    <citation type="journal article" date="2022" name="Int. J. Mol. Sci.">
        <title>Draft Genome of Tanacetum Coccineum: Genomic Comparison of Closely Related Tanacetum-Family Plants.</title>
        <authorList>
            <person name="Yamashiro T."/>
            <person name="Shiraishi A."/>
            <person name="Nakayama K."/>
            <person name="Satake H."/>
        </authorList>
    </citation>
    <scope>NUCLEOTIDE SEQUENCE</scope>
</reference>
<keyword evidence="2" id="KW-0548">Nucleotidyltransferase</keyword>
<evidence type="ECO:0000313" key="3">
    <source>
        <dbReference type="Proteomes" id="UP001151760"/>
    </source>
</evidence>
<reference evidence="2" key="2">
    <citation type="submission" date="2022-01" db="EMBL/GenBank/DDBJ databases">
        <authorList>
            <person name="Yamashiro T."/>
            <person name="Shiraishi A."/>
            <person name="Satake H."/>
            <person name="Nakayama K."/>
        </authorList>
    </citation>
    <scope>NUCLEOTIDE SEQUENCE</scope>
</reference>
<sequence length="208" mass="24617">MEKAMKRYGVVHRFSTAYHPRTNGLVKNMDRVIKRLLEKTIRNNRKDWSYKLDDALWAFRTAFKTPLGITPFRIIYGKACHLPLKLEHKAYWAIKNCNLDLTKAGENRFLQINEMDELRLDAYETSISYKERTKRWHDKRIKTPTNYEKGDNVLLFNSRLRLFPGKLNSRWYGPFSVCKDMKNGAIELYDEDGNGFIVIFDEKKLGRS</sequence>
<dbReference type="GO" id="GO:0003964">
    <property type="term" value="F:RNA-directed DNA polymerase activity"/>
    <property type="evidence" value="ECO:0007669"/>
    <property type="project" value="UniProtKB-KW"/>
</dbReference>
<feature type="domain" description="Integrase catalytic" evidence="1">
    <location>
        <begin position="1"/>
        <end position="79"/>
    </location>
</feature>
<dbReference type="InterPro" id="IPR012337">
    <property type="entry name" value="RNaseH-like_sf"/>
</dbReference>
<organism evidence="2 3">
    <name type="scientific">Tanacetum coccineum</name>
    <dbReference type="NCBI Taxonomy" id="301880"/>
    <lineage>
        <taxon>Eukaryota</taxon>
        <taxon>Viridiplantae</taxon>
        <taxon>Streptophyta</taxon>
        <taxon>Embryophyta</taxon>
        <taxon>Tracheophyta</taxon>
        <taxon>Spermatophyta</taxon>
        <taxon>Magnoliopsida</taxon>
        <taxon>eudicotyledons</taxon>
        <taxon>Gunneridae</taxon>
        <taxon>Pentapetalae</taxon>
        <taxon>asterids</taxon>
        <taxon>campanulids</taxon>
        <taxon>Asterales</taxon>
        <taxon>Asteraceae</taxon>
        <taxon>Asteroideae</taxon>
        <taxon>Anthemideae</taxon>
        <taxon>Anthemidinae</taxon>
        <taxon>Tanacetum</taxon>
    </lineage>
</organism>
<keyword evidence="3" id="KW-1185">Reference proteome</keyword>
<keyword evidence="2" id="KW-0808">Transferase</keyword>
<accession>A0ABQ5FEC2</accession>
<dbReference type="PROSITE" id="PS50994">
    <property type="entry name" value="INTEGRASE"/>
    <property type="match status" value="1"/>
</dbReference>
<protein>
    <submittedName>
        <fullName evidence="2">Reverse transcriptase domain-containing protein</fullName>
    </submittedName>
</protein>
<name>A0ABQ5FEC2_9ASTR</name>
<dbReference type="Gene3D" id="3.30.420.10">
    <property type="entry name" value="Ribonuclease H-like superfamily/Ribonuclease H"/>
    <property type="match status" value="1"/>
</dbReference>
<evidence type="ECO:0000313" key="2">
    <source>
        <dbReference type="EMBL" id="GJT61092.1"/>
    </source>
</evidence>
<keyword evidence="2" id="KW-0695">RNA-directed DNA polymerase</keyword>
<dbReference type="Proteomes" id="UP001151760">
    <property type="component" value="Unassembled WGS sequence"/>
</dbReference>
<dbReference type="InterPro" id="IPR052160">
    <property type="entry name" value="Gypsy_RT_Integrase-like"/>
</dbReference>
<dbReference type="SUPFAM" id="SSF53098">
    <property type="entry name" value="Ribonuclease H-like"/>
    <property type="match status" value="1"/>
</dbReference>